<sequence>MASSTPLLQQHNNLLCTFTSKYTNSLFFFNSSLKYYVTKPLTSTSSSSLFSSPLQYSRPLVRLTRVTTAPVEYVPPAPDFDFHKEIARLKDLRSKLDSCTNLKDRIRVIDSDSRVNSFFYSHKNTFSRVLDTLHLDKYEVFLLKCVVAAGQQHVFGDVCTEYDATRSSLKSAFYALAEMIDNWDVNDGIRRRGVNGYALGMEEFEALRSMLKIIAEVERFYDCIGGIIGYQIVVLELLAQSTSERPCLSHNSNSSLKSDITGIHPPNVLDLSQDLEYASQAAMWGIEGLPNMGEIYPLGGSADRLGLVDSNSGECLPAAMLPYCGRTLLEGLIRDLQAREYLYFKLYGKQCITPVAIMTSAAKSNHEHVTTLCEELFWFGRGRSKFKLFEQPLVPAVSAEDGQWLAGRAFKPVCKPGGHGVIWKLAYSEGVFQWFHDHGRRGATVRQVSNVVAATDVTLLALAGIGLRQGKKLGFASCKRNAGATEGINVLIEKKNLEGKWTCGISCIEYTEFDKFGMTDNPLSSYSLQDEFPANTNILYVDLPSAELVASSNDETSLPGMVLNVKKEITFVDQFGSKHSVRGGRLECTMQNLADNFFNTCSSQCYDGVEDELDTFIVYNERKKVTSSAKKKRRQGDTSLHQTPDGSLLDIMRNAYDILSHCEIKLPKIEGNEKYVDSGPPFLILLHPALGPLWEVIRQKFYRGSISRGSELLVEVAEFLWRDVQLDGSLIILAENVLGSPRIDENGETVLHYGKRCGRCKLENVKILNDGIDWNARENLYWKHDVQRFEAVKVILHGNAEFEAVDVILQGNHVFEVPDGYKMKITTGDSGLAVELKPIENKLMESGSWFWNYKIMGNHVQLELVEL</sequence>
<gene>
    <name evidence="2" type="ORF">EJD97_021357</name>
</gene>
<dbReference type="GO" id="GO:0003977">
    <property type="term" value="F:UDP-N-acetylglucosamine diphosphorylase activity"/>
    <property type="evidence" value="ECO:0007669"/>
    <property type="project" value="TreeGrafter"/>
</dbReference>
<evidence type="ECO:0000259" key="1">
    <source>
        <dbReference type="Pfam" id="PF25441"/>
    </source>
</evidence>
<dbReference type="PANTHER" id="PTHR11952:SF14">
    <property type="entry name" value="UTP--GLUCOSE-1-PHOSPHATE URIDYLYLTRANSFERASE 3, CHLOROPLASTIC"/>
    <property type="match status" value="1"/>
</dbReference>
<organism evidence="2">
    <name type="scientific">Solanum chilense</name>
    <name type="common">Tomato</name>
    <name type="synonym">Lycopersicon chilense</name>
    <dbReference type="NCBI Taxonomy" id="4083"/>
    <lineage>
        <taxon>Eukaryota</taxon>
        <taxon>Viridiplantae</taxon>
        <taxon>Streptophyta</taxon>
        <taxon>Embryophyta</taxon>
        <taxon>Tracheophyta</taxon>
        <taxon>Spermatophyta</taxon>
        <taxon>Magnoliopsida</taxon>
        <taxon>eudicotyledons</taxon>
        <taxon>Gunneridae</taxon>
        <taxon>Pentapetalae</taxon>
        <taxon>asterids</taxon>
        <taxon>lamiids</taxon>
        <taxon>Solanales</taxon>
        <taxon>Solanaceae</taxon>
        <taxon>Solanoideae</taxon>
        <taxon>Solaneae</taxon>
        <taxon>Solanum</taxon>
        <taxon>Solanum subgen. Lycopersicon</taxon>
    </lineage>
</organism>
<reference evidence="2" key="1">
    <citation type="submission" date="2019-05" db="EMBL/GenBank/DDBJ databases">
        <title>The de novo reference genome and transcriptome assemblies of the wild tomato species Solanum chilense.</title>
        <authorList>
            <person name="Stam R."/>
            <person name="Nosenko T."/>
            <person name="Hoerger A.C."/>
            <person name="Stephan W."/>
            <person name="Seidel M.A."/>
            <person name="Kuhn J.M.M."/>
            <person name="Haberer G."/>
            <person name="Tellier A."/>
        </authorList>
    </citation>
    <scope>NUCLEOTIDE SEQUENCE</scope>
    <source>
        <tissue evidence="2">Mature leaves</tissue>
    </source>
</reference>
<dbReference type="GO" id="GO:0006048">
    <property type="term" value="P:UDP-N-acetylglucosamine biosynthetic process"/>
    <property type="evidence" value="ECO:0007669"/>
    <property type="project" value="TreeGrafter"/>
</dbReference>
<dbReference type="Gene3D" id="3.90.550.10">
    <property type="entry name" value="Spore Coat Polysaccharide Biosynthesis Protein SpsA, Chain A"/>
    <property type="match status" value="1"/>
</dbReference>
<dbReference type="PANTHER" id="PTHR11952">
    <property type="entry name" value="UDP- GLUCOSE PYROPHOSPHORYLASE"/>
    <property type="match status" value="1"/>
</dbReference>
<protein>
    <recommendedName>
        <fullName evidence="1">UGP3-like C-terminal hexapeptide repeats domain-containing protein</fullName>
    </recommendedName>
</protein>
<dbReference type="InterPro" id="IPR057388">
    <property type="entry name" value="Hexapep_UGP3_C"/>
</dbReference>
<dbReference type="InterPro" id="IPR039741">
    <property type="entry name" value="UDP-sugar_pyrophosphorylase"/>
</dbReference>
<proteinExistence type="predicted"/>
<evidence type="ECO:0000313" key="2">
    <source>
        <dbReference type="EMBL" id="TMX02499.1"/>
    </source>
</evidence>
<dbReference type="SUPFAM" id="SSF53448">
    <property type="entry name" value="Nucleotide-diphospho-sugar transferases"/>
    <property type="match status" value="1"/>
</dbReference>
<dbReference type="AlphaFoldDB" id="A0A6N2C7B4"/>
<dbReference type="EMBL" id="RXGB01000648">
    <property type="protein sequence ID" value="TMX02499.1"/>
    <property type="molecule type" value="Genomic_DNA"/>
</dbReference>
<feature type="domain" description="UGP3-like C-terminal hexapeptide repeats" evidence="1">
    <location>
        <begin position="701"/>
        <end position="864"/>
    </location>
</feature>
<comment type="caution">
    <text evidence="2">The sequence shown here is derived from an EMBL/GenBank/DDBJ whole genome shotgun (WGS) entry which is preliminary data.</text>
</comment>
<name>A0A6N2C7B4_SOLCI</name>
<dbReference type="Pfam" id="PF25441">
    <property type="entry name" value="Hexapep_UGP3_C"/>
    <property type="match status" value="1"/>
</dbReference>
<dbReference type="InterPro" id="IPR029044">
    <property type="entry name" value="Nucleotide-diphossugar_trans"/>
</dbReference>
<accession>A0A6N2C7B4</accession>